<keyword evidence="3" id="KW-1185">Reference proteome</keyword>
<reference evidence="2" key="1">
    <citation type="submission" date="2023-10" db="EMBL/GenBank/DDBJ databases">
        <title>Genome assembly of Pristionchus species.</title>
        <authorList>
            <person name="Yoshida K."/>
            <person name="Sommer R.J."/>
        </authorList>
    </citation>
    <scope>NUCLEOTIDE SEQUENCE</scope>
    <source>
        <strain evidence="2">RS0144</strain>
    </source>
</reference>
<evidence type="ECO:0000313" key="2">
    <source>
        <dbReference type="EMBL" id="GMS97953.1"/>
    </source>
</evidence>
<accession>A0AAV5TV93</accession>
<feature type="region of interest" description="Disordered" evidence="1">
    <location>
        <begin position="25"/>
        <end position="59"/>
    </location>
</feature>
<organism evidence="2 3">
    <name type="scientific">Pristionchus entomophagus</name>
    <dbReference type="NCBI Taxonomy" id="358040"/>
    <lineage>
        <taxon>Eukaryota</taxon>
        <taxon>Metazoa</taxon>
        <taxon>Ecdysozoa</taxon>
        <taxon>Nematoda</taxon>
        <taxon>Chromadorea</taxon>
        <taxon>Rhabditida</taxon>
        <taxon>Rhabditina</taxon>
        <taxon>Diplogasteromorpha</taxon>
        <taxon>Diplogasteroidea</taxon>
        <taxon>Neodiplogasteridae</taxon>
        <taxon>Pristionchus</taxon>
    </lineage>
</organism>
<evidence type="ECO:0000256" key="1">
    <source>
        <dbReference type="SAM" id="MobiDB-lite"/>
    </source>
</evidence>
<gene>
    <name evidence="2" type="ORF">PENTCL1PPCAC_20128</name>
</gene>
<proteinExistence type="predicted"/>
<evidence type="ECO:0000313" key="3">
    <source>
        <dbReference type="Proteomes" id="UP001432027"/>
    </source>
</evidence>
<dbReference type="EMBL" id="BTSX01000005">
    <property type="protein sequence ID" value="GMS97953.1"/>
    <property type="molecule type" value="Genomic_DNA"/>
</dbReference>
<dbReference type="AlphaFoldDB" id="A0AAV5TV93"/>
<dbReference type="Proteomes" id="UP001432027">
    <property type="component" value="Unassembled WGS sequence"/>
</dbReference>
<sequence>VEEGTIGPAAMQLMAKTEFAKAAAIENQDKPGTANKSEKAKAKKEESGAKTDVITQKTQ</sequence>
<feature type="non-terminal residue" evidence="2">
    <location>
        <position position="1"/>
    </location>
</feature>
<name>A0AAV5TV93_9BILA</name>
<comment type="caution">
    <text evidence="2">The sequence shown here is derived from an EMBL/GenBank/DDBJ whole genome shotgun (WGS) entry which is preliminary data.</text>
</comment>
<protein>
    <submittedName>
        <fullName evidence="2">Uncharacterized protein</fullName>
    </submittedName>
</protein>
<feature type="compositionally biased region" description="Basic and acidic residues" evidence="1">
    <location>
        <begin position="36"/>
        <end position="49"/>
    </location>
</feature>